<evidence type="ECO:0000256" key="1">
    <source>
        <dbReference type="SAM" id="Phobius"/>
    </source>
</evidence>
<protein>
    <submittedName>
        <fullName evidence="2">Uncharacterized protein</fullName>
    </submittedName>
</protein>
<keyword evidence="1" id="KW-0472">Membrane</keyword>
<feature type="transmembrane region" description="Helical" evidence="1">
    <location>
        <begin position="7"/>
        <end position="31"/>
    </location>
</feature>
<dbReference type="AlphaFoldDB" id="A0A2P2NJW6"/>
<keyword evidence="1" id="KW-1133">Transmembrane helix</keyword>
<evidence type="ECO:0000313" key="2">
    <source>
        <dbReference type="EMBL" id="MBX42801.1"/>
    </source>
</evidence>
<accession>A0A2P2NJW6</accession>
<sequence length="40" mass="4504">MEILSTLVVWQICCISSSFLMAVSVHLFIYVQAGPFSVQR</sequence>
<proteinExistence type="predicted"/>
<reference evidence="2" key="1">
    <citation type="submission" date="2018-02" db="EMBL/GenBank/DDBJ databases">
        <title>Rhizophora mucronata_Transcriptome.</title>
        <authorList>
            <person name="Meera S.P."/>
            <person name="Sreeshan A."/>
            <person name="Augustine A."/>
        </authorList>
    </citation>
    <scope>NUCLEOTIDE SEQUENCE</scope>
    <source>
        <tissue evidence="2">Leaf</tissue>
    </source>
</reference>
<organism evidence="2">
    <name type="scientific">Rhizophora mucronata</name>
    <name type="common">Asiatic mangrove</name>
    <dbReference type="NCBI Taxonomy" id="61149"/>
    <lineage>
        <taxon>Eukaryota</taxon>
        <taxon>Viridiplantae</taxon>
        <taxon>Streptophyta</taxon>
        <taxon>Embryophyta</taxon>
        <taxon>Tracheophyta</taxon>
        <taxon>Spermatophyta</taxon>
        <taxon>Magnoliopsida</taxon>
        <taxon>eudicotyledons</taxon>
        <taxon>Gunneridae</taxon>
        <taxon>Pentapetalae</taxon>
        <taxon>rosids</taxon>
        <taxon>fabids</taxon>
        <taxon>Malpighiales</taxon>
        <taxon>Rhizophoraceae</taxon>
        <taxon>Rhizophora</taxon>
    </lineage>
</organism>
<keyword evidence="1" id="KW-0812">Transmembrane</keyword>
<dbReference type="EMBL" id="GGEC01062317">
    <property type="protein sequence ID" value="MBX42801.1"/>
    <property type="molecule type" value="Transcribed_RNA"/>
</dbReference>
<name>A0A2P2NJW6_RHIMU</name>